<feature type="compositionally biased region" description="Basic and acidic residues" evidence="1">
    <location>
        <begin position="798"/>
        <end position="812"/>
    </location>
</feature>
<feature type="compositionally biased region" description="Basic and acidic residues" evidence="1">
    <location>
        <begin position="721"/>
        <end position="746"/>
    </location>
</feature>
<keyword evidence="3" id="KW-1185">Reference proteome</keyword>
<feature type="region of interest" description="Disordered" evidence="1">
    <location>
        <begin position="325"/>
        <end position="775"/>
    </location>
</feature>
<name>A0A0D9P6U3_METAN</name>
<feature type="compositionally biased region" description="Basic and acidic residues" evidence="1">
    <location>
        <begin position="459"/>
        <end position="488"/>
    </location>
</feature>
<feature type="compositionally biased region" description="Basic and acidic residues" evidence="1">
    <location>
        <begin position="828"/>
        <end position="859"/>
    </location>
</feature>
<feature type="compositionally biased region" description="Basic and acidic residues" evidence="1">
    <location>
        <begin position="61"/>
        <end position="80"/>
    </location>
</feature>
<feature type="region of interest" description="Disordered" evidence="1">
    <location>
        <begin position="787"/>
        <end position="877"/>
    </location>
</feature>
<feature type="compositionally biased region" description="Basic and acidic residues" evidence="1">
    <location>
        <begin position="34"/>
        <end position="47"/>
    </location>
</feature>
<proteinExistence type="predicted"/>
<gene>
    <name evidence="2" type="ORF">H634G_03131</name>
</gene>
<feature type="compositionally biased region" description="Basic and acidic residues" evidence="1">
    <location>
        <begin position="580"/>
        <end position="595"/>
    </location>
</feature>
<sequence length="918" mass="100362">MAQTPVVPPRPSRSSGKEAPTHLMPQVPPRPVNKRLDRSISPGRDRFAQSPLTAGIPSEPVDNRLSKHYAQKEQAEDPIERASSVGMPSVGEEGIEYSAVAAELEEEERRPSSPEQTRSVAEDLQLHAPKPSLPAQSAKQQVMAVTRTDSDRVASFGIGQPSNGEDRAVSRASTRKRPESSISAYSDLGNHTDDDHGIPEIGQRVPMNKHLGDVQAPSPGPEISKKHHSRKLSGRALPPGSYGLHGHGVVPQDKLEKAYFQKHPEALEREQHTPRHERHNDFAMSSSDLNKLVRDTANHHARAASVELRGTPTDDVAFEASEKYASRISSSRPASTVFADGNAPISSQHAANEEGNAIHVDDSKNPEFYSYGEGKVDEESEEYTAPILASDELKKDPSPHVHQPAIRPHLERRGSSFDGEDLPSRPPSRPRVQRYQSHQQEVKHTPLEDVEEYDPLFPEDGKEEKPGEKEEPADENCDRRHFPSKDIWEDAPNSVHYTAEVSTPDVAQPERRRSSAQPGDRPITPAQAFALYQEELAEKEANKRGNTFLPLQDSKPSWVSHQPHLQTEVRPSSGSSRRFPSRDIWEDAPDSHIHQAEVSASPVDASPVDASPVEQTKPDIPTKAVKEAELSPERPAVPDRPKGRQNSGDDAVKASPPVSDKPKPSIPPRPAKSSPGESKDGISSKTKPPVPNRPAGGKIAALQAGFMSDLNKRLQLGPQGVKKEEPPKEEEAVNDKEKIPLSDARKGRARGPQRRARAKSPAAATSSEAKAAAPVLSFSITQTVWSIDPEHGGFSFSNKDDSPSKEDTKPEELSTALKPARMSAVESEEAKGAPEQLESAKEVADSEPISKTEKLKLLDDESAGGPDIEENIEKHTKDERKKDITLALNTAGEGILEATIKNDHDEVEPIEVQEDVKS</sequence>
<dbReference type="Proteomes" id="UP000054544">
    <property type="component" value="Unassembled WGS sequence"/>
</dbReference>
<dbReference type="STRING" id="1291518.A0A0D9P6U3"/>
<feature type="compositionally biased region" description="Pro residues" evidence="1">
    <location>
        <begin position="1"/>
        <end position="11"/>
    </location>
</feature>
<feature type="region of interest" description="Disordered" evidence="1">
    <location>
        <begin position="267"/>
        <end position="286"/>
    </location>
</feature>
<dbReference type="EMBL" id="KE384725">
    <property type="protein sequence ID" value="KJK81868.1"/>
    <property type="molecule type" value="Genomic_DNA"/>
</dbReference>
<feature type="compositionally biased region" description="Basic and acidic residues" evidence="1">
    <location>
        <begin position="624"/>
        <end position="642"/>
    </location>
</feature>
<protein>
    <recommendedName>
        <fullName evidence="4">Altered inheritance of mitochondria protein 21</fullName>
    </recommendedName>
</protein>
<dbReference type="InterPro" id="IPR021582">
    <property type="entry name" value="Aim21"/>
</dbReference>
<evidence type="ECO:0000313" key="3">
    <source>
        <dbReference type="Proteomes" id="UP000054544"/>
    </source>
</evidence>
<feature type="compositionally biased region" description="Basic residues" evidence="1">
    <location>
        <begin position="747"/>
        <end position="758"/>
    </location>
</feature>
<organism evidence="2 3">
    <name type="scientific">Metarhizium anisopliae BRIP 53293</name>
    <dbReference type="NCBI Taxonomy" id="1291518"/>
    <lineage>
        <taxon>Eukaryota</taxon>
        <taxon>Fungi</taxon>
        <taxon>Dikarya</taxon>
        <taxon>Ascomycota</taxon>
        <taxon>Pezizomycotina</taxon>
        <taxon>Sordariomycetes</taxon>
        <taxon>Hypocreomycetidae</taxon>
        <taxon>Hypocreales</taxon>
        <taxon>Clavicipitaceae</taxon>
        <taxon>Metarhizium</taxon>
    </lineage>
</organism>
<feature type="region of interest" description="Disordered" evidence="1">
    <location>
        <begin position="1"/>
        <end position="249"/>
    </location>
</feature>
<feature type="compositionally biased region" description="Polar residues" evidence="1">
    <location>
        <begin position="554"/>
        <end position="565"/>
    </location>
</feature>
<dbReference type="Pfam" id="PF11489">
    <property type="entry name" value="Aim21"/>
    <property type="match status" value="1"/>
</dbReference>
<evidence type="ECO:0000313" key="2">
    <source>
        <dbReference type="EMBL" id="KJK81868.1"/>
    </source>
</evidence>
<reference evidence="3" key="1">
    <citation type="journal article" date="2014" name="BMC Genomics">
        <title>The genome sequence of the biocontrol fungus Metarhizium anisopliae and comparative genomics of Metarhizium species.</title>
        <authorList>
            <person name="Pattemore J.A."/>
            <person name="Hane J.K."/>
            <person name="Williams A.H."/>
            <person name="Wilson B.A."/>
            <person name="Stodart B.J."/>
            <person name="Ash G.J."/>
        </authorList>
    </citation>
    <scope>NUCLEOTIDE SEQUENCE [LARGE SCALE GENOMIC DNA]</scope>
    <source>
        <strain evidence="3">BRIP 53293</strain>
    </source>
</reference>
<evidence type="ECO:0000256" key="1">
    <source>
        <dbReference type="SAM" id="MobiDB-lite"/>
    </source>
</evidence>
<dbReference type="OrthoDB" id="5386574at2759"/>
<accession>A0A0D9P6U3</accession>
<feature type="compositionally biased region" description="Basic and acidic residues" evidence="1">
    <location>
        <begin position="267"/>
        <end position="281"/>
    </location>
</feature>
<feature type="compositionally biased region" description="Low complexity" evidence="1">
    <location>
        <begin position="759"/>
        <end position="774"/>
    </location>
</feature>
<evidence type="ECO:0008006" key="4">
    <source>
        <dbReference type="Google" id="ProtNLM"/>
    </source>
</evidence>
<dbReference type="AlphaFoldDB" id="A0A0D9P6U3"/>